<dbReference type="Pfam" id="PF03100">
    <property type="entry name" value="CcmE"/>
    <property type="match status" value="1"/>
</dbReference>
<evidence type="ECO:0000256" key="2">
    <source>
        <dbReference type="ARBA" id="ARBA00022617"/>
    </source>
</evidence>
<reference evidence="11 12" key="1">
    <citation type="submission" date="2024-06" db="EMBL/GenBank/DDBJ databases">
        <authorList>
            <person name="Li Z."/>
            <person name="Jiang Y."/>
        </authorList>
    </citation>
    <scope>NUCLEOTIDE SEQUENCE [LARGE SCALE GENOMIC DNA]</scope>
    <source>
        <strain evidence="11 12">HSW-8</strain>
    </source>
</reference>
<keyword evidence="12" id="KW-1185">Reference proteome</keyword>
<name>A0ABV2A8H3_9GAMM</name>
<keyword evidence="10" id="KW-1003">Cell membrane</keyword>
<dbReference type="HAMAP" id="MF_01959">
    <property type="entry name" value="CcmE"/>
    <property type="match status" value="1"/>
</dbReference>
<evidence type="ECO:0000256" key="8">
    <source>
        <dbReference type="ARBA" id="ARBA00023004"/>
    </source>
</evidence>
<dbReference type="NCBIfam" id="NF009731">
    <property type="entry name" value="PRK13254.1-5"/>
    <property type="match status" value="1"/>
</dbReference>
<evidence type="ECO:0000313" key="11">
    <source>
        <dbReference type="EMBL" id="MES0873439.1"/>
    </source>
</evidence>
<evidence type="ECO:0000256" key="7">
    <source>
        <dbReference type="ARBA" id="ARBA00022989"/>
    </source>
</evidence>
<evidence type="ECO:0000256" key="9">
    <source>
        <dbReference type="ARBA" id="ARBA00023136"/>
    </source>
</evidence>
<dbReference type="InterPro" id="IPR004329">
    <property type="entry name" value="CcmE"/>
</dbReference>
<dbReference type="PANTHER" id="PTHR34128:SF2">
    <property type="entry name" value="CYTOCHROME C-TYPE BIOGENESIS PROTEIN CCME HOMOLOG, MITOCHONDRIAL"/>
    <property type="match status" value="1"/>
</dbReference>
<keyword evidence="8 10" id="KW-0408">Iron</keyword>
<keyword evidence="4 10" id="KW-0479">Metal-binding</keyword>
<comment type="similarity">
    <text evidence="10">Belongs to the CcmE/CycJ family.</text>
</comment>
<accession>A0ABV2A8H3</accession>
<dbReference type="SUPFAM" id="SSF82093">
    <property type="entry name" value="Heme chaperone CcmE"/>
    <property type="match status" value="1"/>
</dbReference>
<keyword evidence="6 10" id="KW-0735">Signal-anchor</keyword>
<dbReference type="NCBIfam" id="NF009729">
    <property type="entry name" value="PRK13254.1-3"/>
    <property type="match status" value="1"/>
</dbReference>
<sequence length="157" mass="16866">MTRRQQRMVAVGALVIGLGLAAALGFTAMRKNMMYFYTPSDVAAEPPSADALIRLGGLVVAGSVERGEGLKVRFTLADCESELPVRYEGILPDLFREGQGIVATGRVGSDGVFTAQEVLAKHDEQYMPPELAEKLTDDSGKHSCAEFKPVYGAKQTS</sequence>
<evidence type="ECO:0000256" key="3">
    <source>
        <dbReference type="ARBA" id="ARBA00022692"/>
    </source>
</evidence>
<dbReference type="Gene3D" id="2.40.50.140">
    <property type="entry name" value="Nucleic acid-binding proteins"/>
    <property type="match status" value="1"/>
</dbReference>
<evidence type="ECO:0000256" key="4">
    <source>
        <dbReference type="ARBA" id="ARBA00022723"/>
    </source>
</evidence>
<dbReference type="PANTHER" id="PTHR34128">
    <property type="entry name" value="CYTOCHROME C-TYPE BIOGENESIS PROTEIN CCME HOMOLOG, MITOCHONDRIAL"/>
    <property type="match status" value="1"/>
</dbReference>
<dbReference type="InterPro" id="IPR012340">
    <property type="entry name" value="NA-bd_OB-fold"/>
</dbReference>
<gene>
    <name evidence="10 11" type="primary">ccmE</name>
    <name evidence="10" type="synonym">cycJ</name>
    <name evidence="11" type="ORF">ABSH63_05375</name>
</gene>
<keyword evidence="3 10" id="KW-0812">Transmembrane</keyword>
<comment type="caution">
    <text evidence="11">The sequence shown here is derived from an EMBL/GenBank/DDBJ whole genome shotgun (WGS) entry which is preliminary data.</text>
</comment>
<feature type="binding site" description="covalent" evidence="10">
    <location>
        <position position="122"/>
    </location>
    <ligand>
        <name>heme</name>
        <dbReference type="ChEBI" id="CHEBI:30413"/>
    </ligand>
</feature>
<dbReference type="EMBL" id="JBEPIJ010000004">
    <property type="protein sequence ID" value="MES0873439.1"/>
    <property type="molecule type" value="Genomic_DNA"/>
</dbReference>
<comment type="function">
    <text evidence="10">Heme chaperone required for the biogenesis of c-type cytochromes. Transiently binds heme delivered by CcmC and transfers the heme to apo-cytochromes in a process facilitated by CcmF and CcmH.</text>
</comment>
<comment type="subcellular location">
    <subcellularLocation>
        <location evidence="10">Cell membrane</location>
        <topology evidence="10">Single-pass type II membrane protein</topology>
    </subcellularLocation>
    <subcellularLocation>
        <location evidence="1">Membrane</location>
    </subcellularLocation>
</comment>
<evidence type="ECO:0000256" key="1">
    <source>
        <dbReference type="ARBA" id="ARBA00004370"/>
    </source>
</evidence>
<organism evidence="11 12">
    <name type="scientific">Sinimarinibacterium thermocellulolyticum</name>
    <dbReference type="NCBI Taxonomy" id="3170016"/>
    <lineage>
        <taxon>Bacteria</taxon>
        <taxon>Pseudomonadati</taxon>
        <taxon>Pseudomonadota</taxon>
        <taxon>Gammaproteobacteria</taxon>
        <taxon>Nevskiales</taxon>
        <taxon>Nevskiaceae</taxon>
        <taxon>Sinimarinibacterium</taxon>
    </lineage>
</organism>
<feature type="binding site" description="axial binding residue" evidence="10">
    <location>
        <position position="126"/>
    </location>
    <ligand>
        <name>heme</name>
        <dbReference type="ChEBI" id="CHEBI:30413"/>
    </ligand>
    <ligandPart>
        <name>Fe</name>
        <dbReference type="ChEBI" id="CHEBI:18248"/>
    </ligandPart>
</feature>
<evidence type="ECO:0000313" key="12">
    <source>
        <dbReference type="Proteomes" id="UP001465331"/>
    </source>
</evidence>
<keyword evidence="7 10" id="KW-1133">Transmembrane helix</keyword>
<protein>
    <recommendedName>
        <fullName evidence="10">Cytochrome c-type biogenesis protein CcmE</fullName>
    </recommendedName>
    <alternativeName>
        <fullName evidence="10">Cytochrome c maturation protein E</fullName>
    </alternativeName>
    <alternativeName>
        <fullName evidence="10">Heme chaperone CcmE</fullName>
    </alternativeName>
</protein>
<keyword evidence="5 10" id="KW-0201">Cytochrome c-type biogenesis</keyword>
<keyword evidence="9 10" id="KW-0472">Membrane</keyword>
<dbReference type="NCBIfam" id="NF009727">
    <property type="entry name" value="PRK13254.1-1"/>
    <property type="match status" value="1"/>
</dbReference>
<feature type="topological domain" description="Cytoplasmic" evidence="10">
    <location>
        <begin position="1"/>
        <end position="7"/>
    </location>
</feature>
<evidence type="ECO:0000256" key="10">
    <source>
        <dbReference type="HAMAP-Rule" id="MF_01959"/>
    </source>
</evidence>
<evidence type="ECO:0000256" key="6">
    <source>
        <dbReference type="ARBA" id="ARBA00022968"/>
    </source>
</evidence>
<dbReference type="InterPro" id="IPR036127">
    <property type="entry name" value="CcmE-like_sf"/>
</dbReference>
<dbReference type="Proteomes" id="UP001465331">
    <property type="component" value="Unassembled WGS sequence"/>
</dbReference>
<proteinExistence type="inferred from homology"/>
<keyword evidence="2 10" id="KW-0349">Heme</keyword>
<evidence type="ECO:0000256" key="5">
    <source>
        <dbReference type="ARBA" id="ARBA00022748"/>
    </source>
</evidence>
<feature type="topological domain" description="Extracellular" evidence="10">
    <location>
        <begin position="29"/>
        <end position="157"/>
    </location>
</feature>
<dbReference type="RefSeq" id="WP_352888102.1">
    <property type="nucleotide sequence ID" value="NZ_JBEPIJ010000004.1"/>
</dbReference>